<dbReference type="GO" id="GO:0003677">
    <property type="term" value="F:DNA binding"/>
    <property type="evidence" value="ECO:0007669"/>
    <property type="project" value="UniProtKB-KW"/>
</dbReference>
<dbReference type="Proteomes" id="UP000221394">
    <property type="component" value="Unassembled WGS sequence"/>
</dbReference>
<accession>A0A2A9E9E2</accession>
<protein>
    <submittedName>
        <fullName evidence="2">DNA-binding MarR family transcriptional regulator</fullName>
    </submittedName>
</protein>
<evidence type="ECO:0000259" key="1">
    <source>
        <dbReference type="PROSITE" id="PS50995"/>
    </source>
</evidence>
<keyword evidence="3" id="KW-1185">Reference proteome</keyword>
<comment type="caution">
    <text evidence="2">The sequence shown here is derived from an EMBL/GenBank/DDBJ whole genome shotgun (WGS) entry which is preliminary data.</text>
</comment>
<gene>
    <name evidence="2" type="ORF">ATL41_0251</name>
</gene>
<evidence type="ECO:0000313" key="3">
    <source>
        <dbReference type="Proteomes" id="UP000221394"/>
    </source>
</evidence>
<proteinExistence type="predicted"/>
<dbReference type="InterPro" id="IPR039422">
    <property type="entry name" value="MarR/SlyA-like"/>
</dbReference>
<keyword evidence="2" id="KW-0238">DNA-binding</keyword>
<dbReference type="InterPro" id="IPR000835">
    <property type="entry name" value="HTH_MarR-typ"/>
</dbReference>
<organism evidence="2 3">
    <name type="scientific">Flavimobilis soli</name>
    <dbReference type="NCBI Taxonomy" id="442709"/>
    <lineage>
        <taxon>Bacteria</taxon>
        <taxon>Bacillati</taxon>
        <taxon>Actinomycetota</taxon>
        <taxon>Actinomycetes</taxon>
        <taxon>Micrococcales</taxon>
        <taxon>Jonesiaceae</taxon>
        <taxon>Flavimobilis</taxon>
    </lineage>
</organism>
<feature type="domain" description="HTH marR-type" evidence="1">
    <location>
        <begin position="12"/>
        <end position="152"/>
    </location>
</feature>
<dbReference type="EMBL" id="PDJH01000001">
    <property type="protein sequence ID" value="PFG35558.1"/>
    <property type="molecule type" value="Genomic_DNA"/>
</dbReference>
<dbReference type="Pfam" id="PF12802">
    <property type="entry name" value="MarR_2"/>
    <property type="match status" value="1"/>
</dbReference>
<name>A0A2A9E9E2_9MICO</name>
<dbReference type="Gene3D" id="1.10.10.10">
    <property type="entry name" value="Winged helix-like DNA-binding domain superfamily/Winged helix DNA-binding domain"/>
    <property type="match status" value="1"/>
</dbReference>
<dbReference type="RefSeq" id="WP_098458852.1">
    <property type="nucleotide sequence ID" value="NZ_PDJH01000001.1"/>
</dbReference>
<dbReference type="SUPFAM" id="SSF46785">
    <property type="entry name" value="Winged helix' DNA-binding domain"/>
    <property type="match status" value="1"/>
</dbReference>
<dbReference type="PANTHER" id="PTHR33164">
    <property type="entry name" value="TRANSCRIPTIONAL REGULATOR, MARR FAMILY"/>
    <property type="match status" value="1"/>
</dbReference>
<dbReference type="AlphaFoldDB" id="A0A2A9E9E2"/>
<dbReference type="InterPro" id="IPR036388">
    <property type="entry name" value="WH-like_DNA-bd_sf"/>
</dbReference>
<sequence length="166" mass="18351">MTQEPQSPYWFAEAGIRELLEAVRRFRRADQQMRRRASAAMGMNVTDMQALQEVISAERRGVLVTANLLATNLGISTASTTKLLDRLTASGHLERRPHPHDRRAVVVVATEHAHDEVRSRLTDMHDVMAQIAAAVPPESRADVAQFLCALATHLDNVEGPEPLTPA</sequence>
<dbReference type="GO" id="GO:0003700">
    <property type="term" value="F:DNA-binding transcription factor activity"/>
    <property type="evidence" value="ECO:0007669"/>
    <property type="project" value="InterPro"/>
</dbReference>
<dbReference type="GO" id="GO:0006950">
    <property type="term" value="P:response to stress"/>
    <property type="evidence" value="ECO:0007669"/>
    <property type="project" value="TreeGrafter"/>
</dbReference>
<dbReference type="SMART" id="SM00347">
    <property type="entry name" value="HTH_MARR"/>
    <property type="match status" value="1"/>
</dbReference>
<dbReference type="PROSITE" id="PS50995">
    <property type="entry name" value="HTH_MARR_2"/>
    <property type="match status" value="1"/>
</dbReference>
<dbReference type="InterPro" id="IPR036390">
    <property type="entry name" value="WH_DNA-bd_sf"/>
</dbReference>
<evidence type="ECO:0000313" key="2">
    <source>
        <dbReference type="EMBL" id="PFG35558.1"/>
    </source>
</evidence>
<reference evidence="2 3" key="1">
    <citation type="submission" date="2017-10" db="EMBL/GenBank/DDBJ databases">
        <title>Sequencing the genomes of 1000 actinobacteria strains.</title>
        <authorList>
            <person name="Klenk H.-P."/>
        </authorList>
    </citation>
    <scope>NUCLEOTIDE SEQUENCE [LARGE SCALE GENOMIC DNA]</scope>
    <source>
        <strain evidence="2 3">DSM 21574</strain>
    </source>
</reference>
<dbReference type="PANTHER" id="PTHR33164:SF43">
    <property type="entry name" value="HTH-TYPE TRANSCRIPTIONAL REPRESSOR YETL"/>
    <property type="match status" value="1"/>
</dbReference>